<dbReference type="GO" id="GO:0016811">
    <property type="term" value="F:hydrolase activity, acting on carbon-nitrogen (but not peptide) bonds, in linear amides"/>
    <property type="evidence" value="ECO:0007669"/>
    <property type="project" value="TreeGrafter"/>
</dbReference>
<accession>A0A844W8Y0</accession>
<keyword evidence="4" id="KW-0862">Zinc</keyword>
<dbReference type="InterPro" id="IPR003785">
    <property type="entry name" value="Creatininase/forma_Hydrolase"/>
</dbReference>
<dbReference type="EMBL" id="WNXQ01000009">
    <property type="protein sequence ID" value="MWB79314.1"/>
    <property type="molecule type" value="Genomic_DNA"/>
</dbReference>
<dbReference type="GO" id="GO:0046872">
    <property type="term" value="F:metal ion binding"/>
    <property type="evidence" value="ECO:0007669"/>
    <property type="project" value="UniProtKB-KW"/>
</dbReference>
<evidence type="ECO:0000256" key="4">
    <source>
        <dbReference type="ARBA" id="ARBA00022833"/>
    </source>
</evidence>
<dbReference type="AlphaFoldDB" id="A0A844W8Y0"/>
<dbReference type="Pfam" id="PF02633">
    <property type="entry name" value="Creatininase"/>
    <property type="match status" value="1"/>
</dbReference>
<reference evidence="6 7" key="1">
    <citation type="submission" date="2019-11" db="EMBL/GenBank/DDBJ databases">
        <title>Pseudooceanicola pacifica sp. nov., isolated from deep-sea sediment of the Pacific Ocean.</title>
        <authorList>
            <person name="Lyu L."/>
        </authorList>
    </citation>
    <scope>NUCLEOTIDE SEQUENCE [LARGE SCALE GENOMIC DNA]</scope>
    <source>
        <strain evidence="6 7">216_PA32_1</strain>
    </source>
</reference>
<evidence type="ECO:0000256" key="3">
    <source>
        <dbReference type="ARBA" id="ARBA00022801"/>
    </source>
</evidence>
<evidence type="ECO:0000256" key="5">
    <source>
        <dbReference type="ARBA" id="ARBA00024029"/>
    </source>
</evidence>
<comment type="caution">
    <text evidence="6">The sequence shown here is derived from an EMBL/GenBank/DDBJ whole genome shotgun (WGS) entry which is preliminary data.</text>
</comment>
<keyword evidence="3" id="KW-0378">Hydrolase</keyword>
<organism evidence="6 7">
    <name type="scientific">Pseudooceanicola pacificus</name>
    <dbReference type="NCBI Taxonomy" id="2676438"/>
    <lineage>
        <taxon>Bacteria</taxon>
        <taxon>Pseudomonadati</taxon>
        <taxon>Pseudomonadota</taxon>
        <taxon>Alphaproteobacteria</taxon>
        <taxon>Rhodobacterales</taxon>
        <taxon>Paracoccaceae</taxon>
        <taxon>Pseudooceanicola</taxon>
    </lineage>
</organism>
<gene>
    <name evidence="6" type="ORF">GLS40_14835</name>
</gene>
<dbReference type="SUPFAM" id="SSF102215">
    <property type="entry name" value="Creatininase"/>
    <property type="match status" value="1"/>
</dbReference>
<protein>
    <submittedName>
        <fullName evidence="6">Creatininase family protein</fullName>
    </submittedName>
</protein>
<sequence>MKISEMNWQEAEAAAARDPRCIFPIGSTEQHAQLSLCTDAILAEKVSLEAAEPLGIPVFPVMPYGLAPYFAAYPGTVTLKVETLMAVARDVLASIRRSGFRQILIVNGHGGNNPVGALAQELMADWGDVSIKFHNWWNAPRTWAIGQGIDTTGLHANWMENFPWTRLPHAPAPEGEKPMVDLGLMKSAPPAVVRDLLGDGSFGSKWQRPDADMQAIWDAGVAEVREALEGPWAPTGTGAAS</sequence>
<dbReference type="PANTHER" id="PTHR35005">
    <property type="entry name" value="3-DEHYDRO-SCYLLO-INOSOSE HYDROLASE"/>
    <property type="match status" value="1"/>
</dbReference>
<dbReference type="InterPro" id="IPR024087">
    <property type="entry name" value="Creatininase-like_sf"/>
</dbReference>
<keyword evidence="2" id="KW-0479">Metal-binding</keyword>
<evidence type="ECO:0000256" key="1">
    <source>
        <dbReference type="ARBA" id="ARBA00001947"/>
    </source>
</evidence>
<dbReference type="Proteomes" id="UP000443843">
    <property type="component" value="Unassembled WGS sequence"/>
</dbReference>
<name>A0A844W8Y0_9RHOB</name>
<dbReference type="Gene3D" id="3.40.50.10310">
    <property type="entry name" value="Creatininase"/>
    <property type="match status" value="1"/>
</dbReference>
<dbReference type="GO" id="GO:0009231">
    <property type="term" value="P:riboflavin biosynthetic process"/>
    <property type="evidence" value="ECO:0007669"/>
    <property type="project" value="TreeGrafter"/>
</dbReference>
<evidence type="ECO:0000313" key="6">
    <source>
        <dbReference type="EMBL" id="MWB79314.1"/>
    </source>
</evidence>
<proteinExistence type="inferred from homology"/>
<comment type="cofactor">
    <cofactor evidence="1">
        <name>Zn(2+)</name>
        <dbReference type="ChEBI" id="CHEBI:29105"/>
    </cofactor>
</comment>
<evidence type="ECO:0000313" key="7">
    <source>
        <dbReference type="Proteomes" id="UP000443843"/>
    </source>
</evidence>
<evidence type="ECO:0000256" key="2">
    <source>
        <dbReference type="ARBA" id="ARBA00022723"/>
    </source>
</evidence>
<dbReference type="RefSeq" id="WP_160383523.1">
    <property type="nucleotide sequence ID" value="NZ_WNXQ01000009.1"/>
</dbReference>
<keyword evidence="7" id="KW-1185">Reference proteome</keyword>
<comment type="similarity">
    <text evidence="5">Belongs to the creatininase superfamily.</text>
</comment>
<dbReference type="PANTHER" id="PTHR35005:SF1">
    <property type="entry name" value="2-AMINO-5-FORMYLAMINO-6-RIBOSYLAMINOPYRIMIDIN-4(3H)-ONE 5'-MONOPHOSPHATE DEFORMYLASE"/>
    <property type="match status" value="1"/>
</dbReference>